<evidence type="ECO:0000313" key="4">
    <source>
        <dbReference type="Proteomes" id="UP000239800"/>
    </source>
</evidence>
<dbReference type="Pfam" id="PF20243">
    <property type="entry name" value="MbnP"/>
    <property type="match status" value="1"/>
</dbReference>
<sequence length="261" mass="29244">MMKKALLFLSLLLVITSCGSDDGGDTPIADDDPAELFRATLTFTQNWGGTEVTNQDYNKTVFTNENGEQMTITRLRFLISRVVLINSNGQQFPLADYQLIDLGNPATNTFLPPIDIPAGGYRLAFTYGFNEGDNVSGQYSDLNTVLWNWPEELGGGYHFMQLDGNYNVDTTPNPYNFHNGTARQEPGVFVPNHVVFDNPQLTAVASDVIINIDMDISQWFKDPNLWDLNQMDVELMGNFDAQIMMKENSQSVFTSQILVDE</sequence>
<proteinExistence type="predicted"/>
<keyword evidence="4" id="KW-1185">Reference proteome</keyword>
<feature type="chain" id="PRO_5015715415" description="Copper-binding protein MbnP-like domain-containing protein" evidence="1">
    <location>
        <begin position="21"/>
        <end position="261"/>
    </location>
</feature>
<keyword evidence="1" id="KW-0732">Signal</keyword>
<organism evidence="3 4">
    <name type="scientific">Aureitalea marina</name>
    <dbReference type="NCBI Taxonomy" id="930804"/>
    <lineage>
        <taxon>Bacteria</taxon>
        <taxon>Pseudomonadati</taxon>
        <taxon>Bacteroidota</taxon>
        <taxon>Flavobacteriia</taxon>
        <taxon>Flavobacteriales</taxon>
        <taxon>Flavobacteriaceae</taxon>
        <taxon>Aureitalea</taxon>
    </lineage>
</organism>
<reference evidence="3 4" key="1">
    <citation type="submission" date="2016-11" db="EMBL/GenBank/DDBJ databases">
        <title>Trade-off between light-utilization and light-protection in marine flavobacteria.</title>
        <authorList>
            <person name="Kumagai Y."/>
        </authorList>
    </citation>
    <scope>NUCLEOTIDE SEQUENCE [LARGE SCALE GENOMIC DNA]</scope>
    <source>
        <strain evidence="3 4">NBRC 107741</strain>
    </source>
</reference>
<dbReference type="RefSeq" id="WP_104813577.1">
    <property type="nucleotide sequence ID" value="NZ_MQUB01000001.1"/>
</dbReference>
<evidence type="ECO:0000313" key="3">
    <source>
        <dbReference type="EMBL" id="PQB05633.1"/>
    </source>
</evidence>
<accession>A0A2S7KSW4</accession>
<dbReference type="PROSITE" id="PS51257">
    <property type="entry name" value="PROKAR_LIPOPROTEIN"/>
    <property type="match status" value="1"/>
</dbReference>
<feature type="signal peptide" evidence="1">
    <location>
        <begin position="1"/>
        <end position="20"/>
    </location>
</feature>
<evidence type="ECO:0000256" key="1">
    <source>
        <dbReference type="SAM" id="SignalP"/>
    </source>
</evidence>
<gene>
    <name evidence="3" type="ORF">BST85_12540</name>
</gene>
<evidence type="ECO:0000259" key="2">
    <source>
        <dbReference type="Pfam" id="PF20243"/>
    </source>
</evidence>
<protein>
    <recommendedName>
        <fullName evidence="2">Copper-binding protein MbnP-like domain-containing protein</fullName>
    </recommendedName>
</protein>
<comment type="caution">
    <text evidence="3">The sequence shown here is derived from an EMBL/GenBank/DDBJ whole genome shotgun (WGS) entry which is preliminary data.</text>
</comment>
<feature type="domain" description="Copper-binding protein MbnP-like" evidence="2">
    <location>
        <begin position="40"/>
        <end position="225"/>
    </location>
</feature>
<dbReference type="Proteomes" id="UP000239800">
    <property type="component" value="Unassembled WGS sequence"/>
</dbReference>
<dbReference type="EMBL" id="MQUB01000001">
    <property type="protein sequence ID" value="PQB05633.1"/>
    <property type="molecule type" value="Genomic_DNA"/>
</dbReference>
<dbReference type="InterPro" id="IPR046863">
    <property type="entry name" value="MbnP-like_dom"/>
</dbReference>
<dbReference type="AlphaFoldDB" id="A0A2S7KSW4"/>
<name>A0A2S7KSW4_9FLAO</name>